<dbReference type="GO" id="GO:0005249">
    <property type="term" value="F:voltage-gated potassium channel activity"/>
    <property type="evidence" value="ECO:0007669"/>
    <property type="project" value="InterPro"/>
</dbReference>
<comment type="subcellular location">
    <subcellularLocation>
        <location evidence="1">Membrane</location>
        <topology evidence="1">Multi-pass membrane protein</topology>
    </subcellularLocation>
</comment>
<keyword evidence="4 12" id="KW-0812">Transmembrane</keyword>
<dbReference type="AlphaFoldDB" id="F3L2L3"/>
<dbReference type="PANTHER" id="PTHR11537:SF254">
    <property type="entry name" value="POTASSIUM VOLTAGE-GATED CHANNEL PROTEIN SHAB"/>
    <property type="match status" value="1"/>
</dbReference>
<evidence type="ECO:0000256" key="11">
    <source>
        <dbReference type="ARBA" id="ARBA00023303"/>
    </source>
</evidence>
<dbReference type="SUPFAM" id="SSF81324">
    <property type="entry name" value="Voltage-gated potassium channels"/>
    <property type="match status" value="1"/>
</dbReference>
<evidence type="ECO:0000313" key="15">
    <source>
        <dbReference type="Proteomes" id="UP000005615"/>
    </source>
</evidence>
<name>F3L2L3_9GAMM</name>
<dbReference type="GO" id="GO:0008076">
    <property type="term" value="C:voltage-gated potassium channel complex"/>
    <property type="evidence" value="ECO:0007669"/>
    <property type="project" value="InterPro"/>
</dbReference>
<keyword evidence="2" id="KW-0813">Transport</keyword>
<evidence type="ECO:0000256" key="6">
    <source>
        <dbReference type="ARBA" id="ARBA00022882"/>
    </source>
</evidence>
<evidence type="ECO:0000256" key="1">
    <source>
        <dbReference type="ARBA" id="ARBA00004141"/>
    </source>
</evidence>
<evidence type="ECO:0000256" key="8">
    <source>
        <dbReference type="ARBA" id="ARBA00022989"/>
    </source>
</evidence>
<dbReference type="Proteomes" id="UP000005615">
    <property type="component" value="Unassembled WGS sequence"/>
</dbReference>
<comment type="caution">
    <text evidence="14">The sequence shown here is derived from an EMBL/GenBank/DDBJ whole genome shotgun (WGS) entry which is preliminary data.</text>
</comment>
<evidence type="ECO:0000259" key="13">
    <source>
        <dbReference type="Pfam" id="PF00520"/>
    </source>
</evidence>
<protein>
    <submittedName>
        <fullName evidence="14">Potassium voltage-gated channel subfamily</fullName>
    </submittedName>
</protein>
<feature type="transmembrane region" description="Helical" evidence="12">
    <location>
        <begin position="26"/>
        <end position="44"/>
    </location>
</feature>
<keyword evidence="10 12" id="KW-0472">Membrane</keyword>
<dbReference type="GO" id="GO:0001508">
    <property type="term" value="P:action potential"/>
    <property type="evidence" value="ECO:0007669"/>
    <property type="project" value="TreeGrafter"/>
</dbReference>
<dbReference type="RefSeq" id="WP_009576020.1">
    <property type="nucleotide sequence ID" value="NZ_AEIG01000054.1"/>
</dbReference>
<feature type="transmembrane region" description="Helical" evidence="12">
    <location>
        <begin position="96"/>
        <end position="118"/>
    </location>
</feature>
<keyword evidence="3" id="KW-0633">Potassium transport</keyword>
<dbReference type="Gene3D" id="1.10.287.70">
    <property type="match status" value="1"/>
</dbReference>
<dbReference type="EMBL" id="AEIG01000054">
    <property type="protein sequence ID" value="EGG29429.1"/>
    <property type="molecule type" value="Genomic_DNA"/>
</dbReference>
<keyword evidence="6" id="KW-0851">Voltage-gated channel</keyword>
<dbReference type="eggNOG" id="COG0664">
    <property type="taxonomic scope" value="Bacteria"/>
</dbReference>
<keyword evidence="7" id="KW-0630">Potassium</keyword>
<keyword evidence="9" id="KW-0406">Ion transport</keyword>
<feature type="transmembrane region" description="Helical" evidence="12">
    <location>
        <begin position="220"/>
        <end position="243"/>
    </location>
</feature>
<keyword evidence="15" id="KW-1185">Reference proteome</keyword>
<keyword evidence="5" id="KW-0631">Potassium channel</keyword>
<dbReference type="InterPro" id="IPR027359">
    <property type="entry name" value="Volt_channel_dom_sf"/>
</dbReference>
<evidence type="ECO:0000256" key="5">
    <source>
        <dbReference type="ARBA" id="ARBA00022826"/>
    </source>
</evidence>
<accession>F3L2L3</accession>
<evidence type="ECO:0000256" key="12">
    <source>
        <dbReference type="SAM" id="Phobius"/>
    </source>
</evidence>
<evidence type="ECO:0000256" key="3">
    <source>
        <dbReference type="ARBA" id="ARBA00022538"/>
    </source>
</evidence>
<keyword evidence="8 12" id="KW-1133">Transmembrane helix</keyword>
<evidence type="ECO:0000256" key="4">
    <source>
        <dbReference type="ARBA" id="ARBA00022692"/>
    </source>
</evidence>
<proteinExistence type="predicted"/>
<evidence type="ECO:0000256" key="2">
    <source>
        <dbReference type="ARBA" id="ARBA00022448"/>
    </source>
</evidence>
<gene>
    <name evidence="14" type="ORF">IMCC3088_1787</name>
</gene>
<dbReference type="PANTHER" id="PTHR11537">
    <property type="entry name" value="VOLTAGE-GATED POTASSIUM CHANNEL"/>
    <property type="match status" value="1"/>
</dbReference>
<dbReference type="Gene3D" id="1.20.120.350">
    <property type="entry name" value="Voltage-gated potassium channels. Chain C"/>
    <property type="match status" value="1"/>
</dbReference>
<feature type="domain" description="Ion transport" evidence="13">
    <location>
        <begin position="25"/>
        <end position="248"/>
    </location>
</feature>
<dbReference type="PRINTS" id="PR00169">
    <property type="entry name" value="KCHANNEL"/>
</dbReference>
<dbReference type="InterPro" id="IPR005821">
    <property type="entry name" value="Ion_trans_dom"/>
</dbReference>
<evidence type="ECO:0000256" key="7">
    <source>
        <dbReference type="ARBA" id="ARBA00022958"/>
    </source>
</evidence>
<dbReference type="FunFam" id="1.10.287.70:FF:000028">
    <property type="entry name" value="potassium voltage-gated channel subfamily D member 3"/>
    <property type="match status" value="1"/>
</dbReference>
<reference evidence="14 15" key="1">
    <citation type="journal article" date="2011" name="J. Bacteriol.">
        <title>Genome sequence of strain IMCC3088, a proteorhodopsin-containing marine bacterium belonging to the OM60/NOR5 clade.</title>
        <authorList>
            <person name="Jang Y."/>
            <person name="Oh H.M."/>
            <person name="Kang I."/>
            <person name="Lee K."/>
            <person name="Yang S.J."/>
            <person name="Cho J.C."/>
        </authorList>
    </citation>
    <scope>NUCLEOTIDE SEQUENCE [LARGE SCALE GENOMIC DNA]</scope>
    <source>
        <strain evidence="14 15">IMCC3088</strain>
    </source>
</reference>
<feature type="transmembrane region" description="Helical" evidence="12">
    <location>
        <begin position="158"/>
        <end position="179"/>
    </location>
</feature>
<organism evidence="14 15">
    <name type="scientific">Aequoribacter fuscus</name>
    <dbReference type="NCBI Taxonomy" id="2518989"/>
    <lineage>
        <taxon>Bacteria</taxon>
        <taxon>Pseudomonadati</taxon>
        <taxon>Pseudomonadota</taxon>
        <taxon>Gammaproteobacteria</taxon>
        <taxon>Cellvibrionales</taxon>
        <taxon>Halieaceae</taxon>
        <taxon>Aequoribacter</taxon>
    </lineage>
</organism>
<keyword evidence="11" id="KW-0407">Ion channel</keyword>
<dbReference type="Pfam" id="PF00520">
    <property type="entry name" value="Ion_trans"/>
    <property type="match status" value="1"/>
</dbReference>
<evidence type="ECO:0000256" key="10">
    <source>
        <dbReference type="ARBA" id="ARBA00023136"/>
    </source>
</evidence>
<evidence type="ECO:0000256" key="9">
    <source>
        <dbReference type="ARBA" id="ARBA00023065"/>
    </source>
</evidence>
<dbReference type="InterPro" id="IPR028325">
    <property type="entry name" value="VG_K_chnl"/>
</dbReference>
<dbReference type="InterPro" id="IPR029024">
    <property type="entry name" value="TerB-like"/>
</dbReference>
<dbReference type="SUPFAM" id="SSF158682">
    <property type="entry name" value="TerB-like"/>
    <property type="match status" value="1"/>
</dbReference>
<sequence length="312" mass="35062">MTRHTLQYKVFNLLEPGLGKDKLSKAIDFVIMGLVTMTVLAVILESVESIGGRYGAFFADFETITLSIFTVEYLLRFWCAPLKYPEMSAGKARVKYFFSFYGMVDLLAISPIILALVFPNLDLVIVRILRLMRFVKITQYNNALQDLFQAVYHERRSFFSAAYIFALALLLSASLAYFAENEAQPEKFSSIPEAMWWSIITLTTVGYGDVSPVTAMGKVVGAVTALLGVCSVALLTGIVANAFSAQLARKRAVFENAILRALQDGVISSSERDYLHKIRDEFNLTREYADAVFEKYVKDYGDHKIKQPKIDD</sequence>
<evidence type="ECO:0000313" key="14">
    <source>
        <dbReference type="EMBL" id="EGG29429.1"/>
    </source>
</evidence>
<dbReference type="STRING" id="2518989.IMCC3088_1787"/>